<dbReference type="FunFam" id="1.10.10.1420:FF:000003">
    <property type="entry name" value="CDT1-like protein a chloroplastic"/>
    <property type="match status" value="1"/>
</dbReference>
<keyword evidence="2" id="KW-0131">Cell cycle</keyword>
<feature type="compositionally biased region" description="Polar residues" evidence="3">
    <location>
        <begin position="388"/>
        <end position="398"/>
    </location>
</feature>
<feature type="compositionally biased region" description="Basic and acidic residues" evidence="3">
    <location>
        <begin position="1"/>
        <end position="14"/>
    </location>
</feature>
<dbReference type="CDD" id="cd08674">
    <property type="entry name" value="Cdt1_m"/>
    <property type="match status" value="1"/>
</dbReference>
<dbReference type="InterPro" id="IPR038090">
    <property type="entry name" value="Cdt1_C_WH_dom_sf"/>
</dbReference>
<proteinExistence type="inferred from homology"/>
<accession>A0ABD3AJD3</accession>
<dbReference type="Pfam" id="PF16679">
    <property type="entry name" value="CDT1_C"/>
    <property type="match status" value="1"/>
</dbReference>
<feature type="region of interest" description="Disordered" evidence="3">
    <location>
        <begin position="232"/>
        <end position="291"/>
    </location>
</feature>
<dbReference type="InterPro" id="IPR045173">
    <property type="entry name" value="Cdt1"/>
</dbReference>
<dbReference type="AlphaFoldDB" id="A0ABD3AJD3"/>
<evidence type="ECO:0000313" key="5">
    <source>
        <dbReference type="EMBL" id="KAL3531243.1"/>
    </source>
</evidence>
<evidence type="ECO:0000256" key="1">
    <source>
        <dbReference type="ARBA" id="ARBA00008356"/>
    </source>
</evidence>
<gene>
    <name evidence="5" type="ORF">ACH5RR_010565</name>
</gene>
<protein>
    <recommendedName>
        <fullName evidence="4">CDT1 Geminin-binding domain-containing protein</fullName>
    </recommendedName>
</protein>
<evidence type="ECO:0000256" key="3">
    <source>
        <dbReference type="SAM" id="MobiDB-lite"/>
    </source>
</evidence>
<dbReference type="SMART" id="SM01075">
    <property type="entry name" value="CDT1"/>
    <property type="match status" value="1"/>
</dbReference>
<feature type="compositionally biased region" description="Basic residues" evidence="3">
    <location>
        <begin position="430"/>
        <end position="439"/>
    </location>
</feature>
<feature type="region of interest" description="Disordered" evidence="3">
    <location>
        <begin position="1"/>
        <end position="108"/>
    </location>
</feature>
<dbReference type="Pfam" id="PF08839">
    <property type="entry name" value="CDT1"/>
    <property type="match status" value="1"/>
</dbReference>
<feature type="region of interest" description="Disordered" evidence="3">
    <location>
        <begin position="384"/>
        <end position="441"/>
    </location>
</feature>
<organism evidence="5 6">
    <name type="scientific">Cinchona calisaya</name>
    <dbReference type="NCBI Taxonomy" id="153742"/>
    <lineage>
        <taxon>Eukaryota</taxon>
        <taxon>Viridiplantae</taxon>
        <taxon>Streptophyta</taxon>
        <taxon>Embryophyta</taxon>
        <taxon>Tracheophyta</taxon>
        <taxon>Spermatophyta</taxon>
        <taxon>Magnoliopsida</taxon>
        <taxon>eudicotyledons</taxon>
        <taxon>Gunneridae</taxon>
        <taxon>Pentapetalae</taxon>
        <taxon>asterids</taxon>
        <taxon>lamiids</taxon>
        <taxon>Gentianales</taxon>
        <taxon>Rubiaceae</taxon>
        <taxon>Cinchonoideae</taxon>
        <taxon>Cinchoneae</taxon>
        <taxon>Cinchona</taxon>
    </lineage>
</organism>
<sequence length="592" mass="66246">MDDSTESSRLDSFKSKKILHSTSIPQNPHPDPDPNPWSSKTPEKPIIPPRRTRNRGAVLSLKEVRQAAQNLRKSDPQPKSRPDPLMTSAKEQIPLWPESSSPAKLKKPDTSIKLPEKYEILDKFFCSLDSSIRLLRMKGSTTTFTNISPKIECLTDRRFTYSHLAQIKFILPEAIEIKKILMHDERTNCMKPDLFIALHVDAIENVRKEKSESGNVQLRRVFRSRLLDFSKTHPGGDEVPEEALPEPFNQSKKDFQTNLPRTSDPSMVGETPAVASSEQQPNASSHLSRSFTRRFSQRVNVHETAQSERQERVSGHASVLPVAGPHSAQICPEKKSCISAAQSPMKISSKPKSISLAGVPLSPPPATPVKDINTYNGVDCSSKETAAAQGTPSGTASTPAKLMSATPVLQPPKRCYMSPDGDLIESPNKLVRRPPRSRSLKFDTPVKSETVEDDALDSSAVDNDVLDILPDNIIKSIKEKERKALLEQDPAISQAKWRQQMLASLPKLFDMIYFLFQSVRRSVITKEELMHKIVSSQLDIIDQREVEEQLRLLQELVPEWIYEKSSSSGDSLVCVNKITSPEMIRTRLAEAK</sequence>
<dbReference type="Gene3D" id="1.10.10.1420">
    <property type="entry name" value="DNA replication factor Cdt1, C-terminal WH domain"/>
    <property type="match status" value="1"/>
</dbReference>
<dbReference type="PANTHER" id="PTHR28637:SF1">
    <property type="entry name" value="DNA REPLICATION FACTOR CDT1"/>
    <property type="match status" value="1"/>
</dbReference>
<comment type="similarity">
    <text evidence="1">Belongs to the Cdt1 family.</text>
</comment>
<dbReference type="InterPro" id="IPR032054">
    <property type="entry name" value="Cdt1_C"/>
</dbReference>
<feature type="compositionally biased region" description="Polar residues" evidence="3">
    <location>
        <begin position="256"/>
        <end position="265"/>
    </location>
</feature>
<evidence type="ECO:0000259" key="4">
    <source>
        <dbReference type="SMART" id="SM01075"/>
    </source>
</evidence>
<dbReference type="Proteomes" id="UP001630127">
    <property type="component" value="Unassembled WGS sequence"/>
</dbReference>
<evidence type="ECO:0000256" key="2">
    <source>
        <dbReference type="ARBA" id="ARBA00023306"/>
    </source>
</evidence>
<dbReference type="SUPFAM" id="SSF46785">
    <property type="entry name" value="Winged helix' DNA-binding domain"/>
    <property type="match status" value="1"/>
</dbReference>
<reference evidence="5 6" key="1">
    <citation type="submission" date="2024-11" db="EMBL/GenBank/DDBJ databases">
        <title>A near-complete genome assembly of Cinchona calisaya.</title>
        <authorList>
            <person name="Lian D.C."/>
            <person name="Zhao X.W."/>
            <person name="Wei L."/>
        </authorList>
    </citation>
    <scope>NUCLEOTIDE SEQUENCE [LARGE SCALE GENOMIC DNA]</scope>
    <source>
        <tissue evidence="5">Nenye</tissue>
    </source>
</reference>
<feature type="compositionally biased region" description="Basic and acidic residues" evidence="3">
    <location>
        <begin position="72"/>
        <end position="82"/>
    </location>
</feature>
<dbReference type="InterPro" id="IPR036390">
    <property type="entry name" value="WH_DNA-bd_sf"/>
</dbReference>
<dbReference type="PANTHER" id="PTHR28637">
    <property type="entry name" value="DNA REPLICATION FACTOR CDT1"/>
    <property type="match status" value="1"/>
</dbReference>
<feature type="domain" description="CDT1 Geminin-binding" evidence="4">
    <location>
        <begin position="114"/>
        <end position="246"/>
    </location>
</feature>
<feature type="compositionally biased region" description="Polar residues" evidence="3">
    <location>
        <begin position="274"/>
        <end position="290"/>
    </location>
</feature>
<keyword evidence="6" id="KW-1185">Reference proteome</keyword>
<name>A0ABD3AJD3_9GENT</name>
<dbReference type="InterPro" id="IPR014939">
    <property type="entry name" value="CDT1_Gemini-bd-like"/>
</dbReference>
<dbReference type="CDD" id="cd08767">
    <property type="entry name" value="Cdt1_c"/>
    <property type="match status" value="1"/>
</dbReference>
<evidence type="ECO:0000313" key="6">
    <source>
        <dbReference type="Proteomes" id="UP001630127"/>
    </source>
</evidence>
<dbReference type="EMBL" id="JBJUIK010000004">
    <property type="protein sequence ID" value="KAL3531243.1"/>
    <property type="molecule type" value="Genomic_DNA"/>
</dbReference>
<comment type="caution">
    <text evidence="5">The sequence shown here is derived from an EMBL/GenBank/DDBJ whole genome shotgun (WGS) entry which is preliminary data.</text>
</comment>